<evidence type="ECO:0000313" key="1">
    <source>
        <dbReference type="EMBL" id="RKR64570.1"/>
    </source>
</evidence>
<name>A0ABX9S183_9ENTR</name>
<keyword evidence="2" id="KW-1185">Reference proteome</keyword>
<dbReference type="EMBL" id="RBIZ01000003">
    <property type="protein sequence ID" value="RKR64570.1"/>
    <property type="molecule type" value="Genomic_DNA"/>
</dbReference>
<protein>
    <submittedName>
        <fullName evidence="1">Uncharacterized protein</fullName>
    </submittedName>
</protein>
<reference evidence="1 2" key="1">
    <citation type="submission" date="2018-10" db="EMBL/GenBank/DDBJ databases">
        <title>Genomic Encyclopedia of Type Strains, Phase IV (KMG-IV): sequencing the most valuable type-strain genomes for metagenomic binning, comparative biology and taxonomic classification.</title>
        <authorList>
            <person name="Goeker M."/>
        </authorList>
    </citation>
    <scope>NUCLEOTIDE SEQUENCE [LARGE SCALE GENOMIC DNA]</scope>
    <source>
        <strain evidence="1 2">DSM 5079</strain>
    </source>
</reference>
<dbReference type="Proteomes" id="UP000267341">
    <property type="component" value="Unassembled WGS sequence"/>
</dbReference>
<evidence type="ECO:0000313" key="2">
    <source>
        <dbReference type="Proteomes" id="UP000267341"/>
    </source>
</evidence>
<sequence length="72" mass="8857">MLYIKTTPGTYLRKLWVKAPYRHEENRYQEQNIWEDTEVFRHASYILMANKGLPRFTSWISQGKTWRSIRHQ</sequence>
<proteinExistence type="predicted"/>
<gene>
    <name evidence="1" type="ORF">C7387_1268</name>
</gene>
<comment type="caution">
    <text evidence="1">The sequence shown here is derived from an EMBL/GenBank/DDBJ whole genome shotgun (WGS) entry which is preliminary data.</text>
</comment>
<organism evidence="1 2">
    <name type="scientific">Yokenella regensburgei</name>
    <dbReference type="NCBI Taxonomy" id="158877"/>
    <lineage>
        <taxon>Bacteria</taxon>
        <taxon>Pseudomonadati</taxon>
        <taxon>Pseudomonadota</taxon>
        <taxon>Gammaproteobacteria</taxon>
        <taxon>Enterobacterales</taxon>
        <taxon>Enterobacteriaceae</taxon>
        <taxon>Yokenella</taxon>
    </lineage>
</organism>
<accession>A0ABX9S183</accession>